<feature type="coiled-coil region" evidence="6">
    <location>
        <begin position="175"/>
        <end position="244"/>
    </location>
</feature>
<keyword evidence="2" id="KW-0805">Transcription regulation</keyword>
<dbReference type="InterPro" id="IPR044168">
    <property type="entry name" value="RISBZ3/4/5"/>
</dbReference>
<feature type="domain" description="BZIP" evidence="8">
    <location>
        <begin position="164"/>
        <end position="218"/>
    </location>
</feature>
<dbReference type="GO" id="GO:0003677">
    <property type="term" value="F:DNA binding"/>
    <property type="evidence" value="ECO:0007669"/>
    <property type="project" value="UniProtKB-KW"/>
</dbReference>
<proteinExistence type="predicted"/>
<dbReference type="SMART" id="SM00338">
    <property type="entry name" value="BRLZ"/>
    <property type="match status" value="1"/>
</dbReference>
<evidence type="ECO:0000259" key="8">
    <source>
        <dbReference type="PROSITE" id="PS50217"/>
    </source>
</evidence>
<evidence type="ECO:0000313" key="9">
    <source>
        <dbReference type="EMBL" id="KAL2517418.1"/>
    </source>
</evidence>
<comment type="subcellular location">
    <subcellularLocation>
        <location evidence="1">Nucleus</location>
    </subcellularLocation>
</comment>
<dbReference type="FunFam" id="1.20.5.170:FF:000020">
    <property type="entry name" value="BZIP transcription factor"/>
    <property type="match status" value="1"/>
</dbReference>
<dbReference type="InterPro" id="IPR046347">
    <property type="entry name" value="bZIP_sf"/>
</dbReference>
<dbReference type="EMBL" id="JBFOLK010000004">
    <property type="protein sequence ID" value="KAL2517418.1"/>
    <property type="molecule type" value="Genomic_DNA"/>
</dbReference>
<evidence type="ECO:0000256" key="7">
    <source>
        <dbReference type="SAM" id="MobiDB-lite"/>
    </source>
</evidence>
<evidence type="ECO:0000313" key="10">
    <source>
        <dbReference type="Proteomes" id="UP001604336"/>
    </source>
</evidence>
<dbReference type="AlphaFoldDB" id="A0ABD1TXX5"/>
<name>A0ABD1TXX5_9LAMI</name>
<gene>
    <name evidence="9" type="ORF">Adt_13665</name>
</gene>
<dbReference type="CDD" id="cd14702">
    <property type="entry name" value="bZIP_plant_GBF1"/>
    <property type="match status" value="1"/>
</dbReference>
<organism evidence="9 10">
    <name type="scientific">Abeliophyllum distichum</name>
    <dbReference type="NCBI Taxonomy" id="126358"/>
    <lineage>
        <taxon>Eukaryota</taxon>
        <taxon>Viridiplantae</taxon>
        <taxon>Streptophyta</taxon>
        <taxon>Embryophyta</taxon>
        <taxon>Tracheophyta</taxon>
        <taxon>Spermatophyta</taxon>
        <taxon>Magnoliopsida</taxon>
        <taxon>eudicotyledons</taxon>
        <taxon>Gunneridae</taxon>
        <taxon>Pentapetalae</taxon>
        <taxon>asterids</taxon>
        <taxon>lamiids</taxon>
        <taxon>Lamiales</taxon>
        <taxon>Oleaceae</taxon>
        <taxon>Forsythieae</taxon>
        <taxon>Abeliophyllum</taxon>
    </lineage>
</organism>
<feature type="compositionally biased region" description="Polar residues" evidence="7">
    <location>
        <begin position="114"/>
        <end position="123"/>
    </location>
</feature>
<evidence type="ECO:0000256" key="2">
    <source>
        <dbReference type="ARBA" id="ARBA00023015"/>
    </source>
</evidence>
<evidence type="ECO:0000256" key="4">
    <source>
        <dbReference type="ARBA" id="ARBA00023163"/>
    </source>
</evidence>
<dbReference type="InterPro" id="IPR004827">
    <property type="entry name" value="bZIP"/>
</dbReference>
<dbReference type="PROSITE" id="PS50217">
    <property type="entry name" value="BZIP"/>
    <property type="match status" value="1"/>
</dbReference>
<keyword evidence="5" id="KW-0539">Nucleus</keyword>
<reference evidence="10" key="1">
    <citation type="submission" date="2024-07" db="EMBL/GenBank/DDBJ databases">
        <title>Two chromosome-level genome assemblies of Korean endemic species Abeliophyllum distichum and Forsythia ovata (Oleaceae).</title>
        <authorList>
            <person name="Jang H."/>
        </authorList>
    </citation>
    <scope>NUCLEOTIDE SEQUENCE [LARGE SCALE GENOMIC DNA]</scope>
</reference>
<dbReference type="InterPro" id="IPR045314">
    <property type="entry name" value="bZIP_plant_GBF1"/>
</dbReference>
<keyword evidence="6" id="KW-0175">Coiled coil</keyword>
<dbReference type="GO" id="GO:0046983">
    <property type="term" value="F:protein dimerization activity"/>
    <property type="evidence" value="ECO:0007669"/>
    <property type="project" value="UniProtKB-ARBA"/>
</dbReference>
<dbReference type="GO" id="GO:0005634">
    <property type="term" value="C:nucleus"/>
    <property type="evidence" value="ECO:0007669"/>
    <property type="project" value="UniProtKB-SubCell"/>
</dbReference>
<dbReference type="PANTHER" id="PTHR47693">
    <property type="entry name" value="BZIP TRANSCRIPTION FACTOR RISBZ3-RELATED"/>
    <property type="match status" value="1"/>
</dbReference>
<keyword evidence="10" id="KW-1185">Reference proteome</keyword>
<keyword evidence="3" id="KW-0238">DNA-binding</keyword>
<evidence type="ECO:0000256" key="5">
    <source>
        <dbReference type="ARBA" id="ARBA00023242"/>
    </source>
</evidence>
<accession>A0ABD1TXX5</accession>
<evidence type="ECO:0000256" key="3">
    <source>
        <dbReference type="ARBA" id="ARBA00023125"/>
    </source>
</evidence>
<dbReference type="SUPFAM" id="SSF57959">
    <property type="entry name" value="Leucine zipper domain"/>
    <property type="match status" value="1"/>
</dbReference>
<evidence type="ECO:0000256" key="6">
    <source>
        <dbReference type="SAM" id="Coils"/>
    </source>
</evidence>
<dbReference type="PANTHER" id="PTHR47693:SF1">
    <property type="entry name" value="BZIP TRANSCRIPTION FACTOR RISBZ3"/>
    <property type="match status" value="1"/>
</dbReference>
<dbReference type="PROSITE" id="PS00036">
    <property type="entry name" value="BZIP_BASIC"/>
    <property type="match status" value="1"/>
</dbReference>
<dbReference type="Pfam" id="PF00170">
    <property type="entry name" value="bZIP_1"/>
    <property type="match status" value="1"/>
</dbReference>
<dbReference type="Gene3D" id="1.20.5.170">
    <property type="match status" value="1"/>
</dbReference>
<sequence length="340" mass="37473">MKNNTSIFGCGDLKRSPSELVLHELFASEDEKKTQQKVENFCGSDDDFFDVEDGGIFFPFKNSETPLSSCSSFADNQFLSGNLTTKHPNISATTDSISSISGVHNFTRFQQIHDSINSPSSVTKPKGRDNQPAGARSGSSLQQSDEYDLEIEAGSCEQSTDHVDVKRHKRLVSNRESAQRSRKRKQAHVAELNQEVEKLNGEHNTISAQLDDATQKFKDAATNNRVLKSNVEALRAKVKLAEDMVARGSLNSSLSHLLQNYLNTPQIFMNTNISRMDNISPTITFHGDDHILYPGLTSSAIGHENVETFNGSISNGVMSDAISGLSEMWPRESDVAPMSK</sequence>
<keyword evidence="4" id="KW-0804">Transcription</keyword>
<dbReference type="Proteomes" id="UP001604336">
    <property type="component" value="Unassembled WGS sequence"/>
</dbReference>
<protein>
    <submittedName>
        <fullName evidence="9">Basic leucine zipper 9</fullName>
    </submittedName>
</protein>
<feature type="region of interest" description="Disordered" evidence="7">
    <location>
        <begin position="114"/>
        <end position="144"/>
    </location>
</feature>
<evidence type="ECO:0000256" key="1">
    <source>
        <dbReference type="ARBA" id="ARBA00004123"/>
    </source>
</evidence>
<comment type="caution">
    <text evidence="9">The sequence shown here is derived from an EMBL/GenBank/DDBJ whole genome shotgun (WGS) entry which is preliminary data.</text>
</comment>